<evidence type="ECO:0000313" key="3">
    <source>
        <dbReference type="Proteomes" id="UP000009286"/>
    </source>
</evidence>
<evidence type="ECO:0000313" key="2">
    <source>
        <dbReference type="EMBL" id="AEP09474.1"/>
    </source>
</evidence>
<dbReference type="Proteomes" id="UP000009286">
    <property type="component" value="Chromosome"/>
</dbReference>
<reference evidence="2 3" key="1">
    <citation type="journal article" date="2011" name="BMC Genomics">
        <title>Genomic insights into an obligate epibiotic bacterial predator: Micavibrio aeruginosavorus ARL-13.</title>
        <authorList>
            <person name="Wang Z."/>
            <person name="Kadouri D."/>
            <person name="Wu M."/>
        </authorList>
    </citation>
    <scope>NUCLEOTIDE SEQUENCE [LARGE SCALE GENOMIC DNA]</scope>
    <source>
        <strain evidence="2 3">ARL-13</strain>
    </source>
</reference>
<keyword evidence="1" id="KW-1133">Transmembrane helix</keyword>
<dbReference type="EMBL" id="CP002382">
    <property type="protein sequence ID" value="AEP09474.1"/>
    <property type="molecule type" value="Genomic_DNA"/>
</dbReference>
<feature type="transmembrane region" description="Helical" evidence="1">
    <location>
        <begin position="32"/>
        <end position="53"/>
    </location>
</feature>
<sequence length="63" mass="6824">MGCGITISLLTIAIARFFTILGAGGSFTEQKIMLIAPPCFALGIIIFLIGNFIRKQDYKNDDA</sequence>
<dbReference type="KEGG" id="mai:MICA_1149"/>
<evidence type="ECO:0000256" key="1">
    <source>
        <dbReference type="SAM" id="Phobius"/>
    </source>
</evidence>
<name>G2KPH4_MICAA</name>
<protein>
    <submittedName>
        <fullName evidence="2">Putative membrane protein</fullName>
    </submittedName>
</protein>
<dbReference type="AlphaFoldDB" id="G2KPH4"/>
<keyword evidence="3" id="KW-1185">Reference proteome</keyword>
<dbReference type="STRING" id="856793.MICA_1149"/>
<keyword evidence="1" id="KW-0812">Transmembrane</keyword>
<gene>
    <name evidence="2" type="ordered locus">MICA_1149</name>
</gene>
<accession>G2KPH4</accession>
<dbReference type="HOGENOM" id="CLU_2880780_0_0_5"/>
<organism evidence="2 3">
    <name type="scientific">Micavibrio aeruginosavorus (strain ARL-13)</name>
    <dbReference type="NCBI Taxonomy" id="856793"/>
    <lineage>
        <taxon>Bacteria</taxon>
        <taxon>Pseudomonadati</taxon>
        <taxon>Bdellovibrionota</taxon>
        <taxon>Bdellovibrionia</taxon>
        <taxon>Bdellovibrionales</taxon>
        <taxon>Pseudobdellovibrionaceae</taxon>
        <taxon>Micavibrio</taxon>
    </lineage>
</organism>
<keyword evidence="1" id="KW-0472">Membrane</keyword>
<proteinExistence type="predicted"/>